<dbReference type="AlphaFoldDB" id="A0A0V1GAH2"/>
<comment type="caution">
    <text evidence="1">The sequence shown here is derived from an EMBL/GenBank/DDBJ whole genome shotgun (WGS) entry which is preliminary data.</text>
</comment>
<keyword evidence="2" id="KW-1185">Reference proteome</keyword>
<evidence type="ECO:0000313" key="1">
    <source>
        <dbReference type="EMBL" id="KRY95195.1"/>
    </source>
</evidence>
<name>A0A0V1GAH2_9BILA</name>
<dbReference type="EMBL" id="JYDP01004062">
    <property type="protein sequence ID" value="KRY95195.1"/>
    <property type="molecule type" value="Genomic_DNA"/>
</dbReference>
<evidence type="ECO:0000313" key="2">
    <source>
        <dbReference type="Proteomes" id="UP000055024"/>
    </source>
</evidence>
<organism evidence="1 2">
    <name type="scientific">Trichinella zimbabwensis</name>
    <dbReference type="NCBI Taxonomy" id="268475"/>
    <lineage>
        <taxon>Eukaryota</taxon>
        <taxon>Metazoa</taxon>
        <taxon>Ecdysozoa</taxon>
        <taxon>Nematoda</taxon>
        <taxon>Enoplea</taxon>
        <taxon>Dorylaimia</taxon>
        <taxon>Trichinellida</taxon>
        <taxon>Trichinellidae</taxon>
        <taxon>Trichinella</taxon>
    </lineage>
</organism>
<proteinExistence type="predicted"/>
<accession>A0A0V1GAH2</accession>
<reference evidence="1 2" key="1">
    <citation type="submission" date="2015-01" db="EMBL/GenBank/DDBJ databases">
        <title>Evolution of Trichinella species and genotypes.</title>
        <authorList>
            <person name="Korhonen P.K."/>
            <person name="Edoardo P."/>
            <person name="Giuseppe L.R."/>
            <person name="Gasser R.B."/>
        </authorList>
    </citation>
    <scope>NUCLEOTIDE SEQUENCE [LARGE SCALE GENOMIC DNA]</scope>
    <source>
        <strain evidence="1">ISS1029</strain>
    </source>
</reference>
<gene>
    <name evidence="1" type="ORF">T11_6236</name>
</gene>
<dbReference type="Proteomes" id="UP000055024">
    <property type="component" value="Unassembled WGS sequence"/>
</dbReference>
<sequence>MPTVRTFNKVQETNSILLITWLMKHLVHSLLTL</sequence>
<protein>
    <submittedName>
        <fullName evidence="1">Uncharacterized protein</fullName>
    </submittedName>
</protein>